<dbReference type="AlphaFoldDB" id="A0A1V6TJP9"/>
<dbReference type="GO" id="GO:0005737">
    <property type="term" value="C:cytoplasm"/>
    <property type="evidence" value="ECO:0007669"/>
    <property type="project" value="TreeGrafter"/>
</dbReference>
<reference evidence="3" key="1">
    <citation type="journal article" date="2017" name="Nat. Microbiol.">
        <title>Global analysis of biosynthetic gene clusters reveals vast potential of secondary metabolite production in Penicillium species.</title>
        <authorList>
            <person name="Nielsen J.C."/>
            <person name="Grijseels S."/>
            <person name="Prigent S."/>
            <person name="Ji B."/>
            <person name="Dainat J."/>
            <person name="Nielsen K.F."/>
            <person name="Frisvad J.C."/>
            <person name="Workman M."/>
            <person name="Nielsen J."/>
        </authorList>
    </citation>
    <scope>NUCLEOTIDE SEQUENCE [LARGE SCALE GENOMIC DNA]</scope>
    <source>
        <strain evidence="3">IBT 24891</strain>
    </source>
</reference>
<comment type="caution">
    <text evidence="2">The sequence shown here is derived from an EMBL/GenBank/DDBJ whole genome shotgun (WGS) entry which is preliminary data.</text>
</comment>
<dbReference type="GO" id="GO:0019748">
    <property type="term" value="P:secondary metabolic process"/>
    <property type="evidence" value="ECO:0007669"/>
    <property type="project" value="TreeGrafter"/>
</dbReference>
<proteinExistence type="inferred from homology"/>
<dbReference type="OrthoDB" id="1933717at2759"/>
<dbReference type="InterPro" id="IPR002347">
    <property type="entry name" value="SDR_fam"/>
</dbReference>
<protein>
    <recommendedName>
        <fullName evidence="4">Ketoreductase (KR) domain-containing protein</fullName>
    </recommendedName>
</protein>
<dbReference type="Proteomes" id="UP000191285">
    <property type="component" value="Unassembled WGS sequence"/>
</dbReference>
<dbReference type="PRINTS" id="PR00081">
    <property type="entry name" value="GDHRDH"/>
</dbReference>
<comment type="similarity">
    <text evidence="1">Belongs to the short-chain dehydrogenases/reductases (SDR) family.</text>
</comment>
<sequence>MTERSIVLITGANTGIGYQAVLALLQSQKPYTILLGSRSLEKARAAIDSLEREVPNTSSVISALVVDIVSDESIQAARKEIEDKWGRVDALVNNAGAEFDWEYKAGKITRRELLNKTFDVNVSGAYMMTDYFLPLLLNSSDPRLIFITSGQSSLKGFSEGTIRLPPHPPAGWPKNTPFDNTAYRVSKTALNMALLNLSRQLTNDNVKAWGLSPGLLKTGLGNVEPSIAENMGAGDSSVGGIFIKEVLEGREDHHVGRIVNPAGQVQDW</sequence>
<dbReference type="PANTHER" id="PTHR43544:SF32">
    <property type="entry name" value="CHAIN DEHYDROGENASE, PUTATIVE (AFU_ORTHOLOGUE AFUA_5G01530)-RELATED"/>
    <property type="match status" value="1"/>
</dbReference>
<dbReference type="PANTHER" id="PTHR43544">
    <property type="entry name" value="SHORT-CHAIN DEHYDROGENASE/REDUCTASE"/>
    <property type="match status" value="1"/>
</dbReference>
<evidence type="ECO:0008006" key="4">
    <source>
        <dbReference type="Google" id="ProtNLM"/>
    </source>
</evidence>
<dbReference type="Gene3D" id="3.40.50.720">
    <property type="entry name" value="NAD(P)-binding Rossmann-like Domain"/>
    <property type="match status" value="1"/>
</dbReference>
<dbReference type="SUPFAM" id="SSF51735">
    <property type="entry name" value="NAD(P)-binding Rossmann-fold domains"/>
    <property type="match status" value="1"/>
</dbReference>
<gene>
    <name evidence="2" type="ORF">PENSTE_c005G09420</name>
</gene>
<evidence type="ECO:0000313" key="2">
    <source>
        <dbReference type="EMBL" id="OQE26595.1"/>
    </source>
</evidence>
<name>A0A1V6TJP9_9EURO</name>
<keyword evidence="3" id="KW-1185">Reference proteome</keyword>
<organism evidence="2 3">
    <name type="scientific">Penicillium steckii</name>
    <dbReference type="NCBI Taxonomy" id="303698"/>
    <lineage>
        <taxon>Eukaryota</taxon>
        <taxon>Fungi</taxon>
        <taxon>Dikarya</taxon>
        <taxon>Ascomycota</taxon>
        <taxon>Pezizomycotina</taxon>
        <taxon>Eurotiomycetes</taxon>
        <taxon>Eurotiomycetidae</taxon>
        <taxon>Eurotiales</taxon>
        <taxon>Aspergillaceae</taxon>
        <taxon>Penicillium</taxon>
    </lineage>
</organism>
<dbReference type="GO" id="GO:0016491">
    <property type="term" value="F:oxidoreductase activity"/>
    <property type="evidence" value="ECO:0007669"/>
    <property type="project" value="TreeGrafter"/>
</dbReference>
<evidence type="ECO:0000256" key="1">
    <source>
        <dbReference type="ARBA" id="ARBA00006484"/>
    </source>
</evidence>
<accession>A0A1V6TJP9</accession>
<dbReference type="EMBL" id="MLKD01000005">
    <property type="protein sequence ID" value="OQE26595.1"/>
    <property type="molecule type" value="Genomic_DNA"/>
</dbReference>
<dbReference type="Pfam" id="PF00106">
    <property type="entry name" value="adh_short"/>
    <property type="match status" value="1"/>
</dbReference>
<dbReference type="InterPro" id="IPR051468">
    <property type="entry name" value="Fungal_SecMetab_SDRs"/>
</dbReference>
<evidence type="ECO:0000313" key="3">
    <source>
        <dbReference type="Proteomes" id="UP000191285"/>
    </source>
</evidence>
<dbReference type="InterPro" id="IPR036291">
    <property type="entry name" value="NAD(P)-bd_dom_sf"/>
</dbReference>